<keyword evidence="1" id="KW-1133">Transmembrane helix</keyword>
<sequence>MNICATITEVDWALTKDIFGILGTVISTAGVVAACYFGSRGLTAWKKQLRGNFDHALAVKVLVELYKFRDSIIDARAPMFTYESLNFNKSPMPKEAAHKEYRVISESLTARYDKVSTIRVQLEAAAFECEAVWGAFLKAPIAEIFMLLGELVREAQRYKYLSNPEISEEGKKFYSMFNGERTNIIFDDRRAESDAFNIRFDAALKALEGHLKKKLTD</sequence>
<dbReference type="Proteomes" id="UP000561369">
    <property type="component" value="Unassembled WGS sequence"/>
</dbReference>
<gene>
    <name evidence="2" type="ORF">HX810_09860</name>
</gene>
<keyword evidence="1" id="KW-0812">Transmembrane</keyword>
<organism evidence="2 3">
    <name type="scientific">Pseudomonas salomonii</name>
    <dbReference type="NCBI Taxonomy" id="191391"/>
    <lineage>
        <taxon>Bacteria</taxon>
        <taxon>Pseudomonadati</taxon>
        <taxon>Pseudomonadota</taxon>
        <taxon>Gammaproteobacteria</taxon>
        <taxon>Pseudomonadales</taxon>
        <taxon>Pseudomonadaceae</taxon>
        <taxon>Pseudomonas</taxon>
    </lineage>
</organism>
<evidence type="ECO:0000256" key="1">
    <source>
        <dbReference type="SAM" id="Phobius"/>
    </source>
</evidence>
<comment type="caution">
    <text evidence="2">The sequence shown here is derived from an EMBL/GenBank/DDBJ whole genome shotgun (WGS) entry which is preliminary data.</text>
</comment>
<reference evidence="2 3" key="1">
    <citation type="submission" date="2020-04" db="EMBL/GenBank/DDBJ databases">
        <title>Molecular characterization of pseudomonads from Agaricus bisporus reveal novel blotch 2 pathogens in Western Europe.</title>
        <authorList>
            <person name="Taparia T."/>
            <person name="Krijger M."/>
            <person name="Haynes E."/>
            <person name="Elpinstone J.G."/>
            <person name="Noble R."/>
            <person name="Van Der Wolf J."/>
        </authorList>
    </citation>
    <scope>NUCLEOTIDE SEQUENCE [LARGE SCALE GENOMIC DNA]</scope>
    <source>
        <strain evidence="2 3">IPO3765</strain>
    </source>
</reference>
<dbReference type="EMBL" id="JACAQV010000010">
    <property type="protein sequence ID" value="NWF07968.1"/>
    <property type="molecule type" value="Genomic_DNA"/>
</dbReference>
<accession>A0A7Y8GDF4</accession>
<proteinExistence type="predicted"/>
<evidence type="ECO:0000313" key="3">
    <source>
        <dbReference type="Proteomes" id="UP000561369"/>
    </source>
</evidence>
<name>A0A7Y8GDF4_9PSED</name>
<evidence type="ECO:0000313" key="2">
    <source>
        <dbReference type="EMBL" id="NWF07968.1"/>
    </source>
</evidence>
<dbReference type="RefSeq" id="WP_177024036.1">
    <property type="nucleotide sequence ID" value="NZ_JACAQV010000010.1"/>
</dbReference>
<keyword evidence="1" id="KW-0472">Membrane</keyword>
<dbReference type="AlphaFoldDB" id="A0A7Y8GDF4"/>
<feature type="transmembrane region" description="Helical" evidence="1">
    <location>
        <begin position="18"/>
        <end position="38"/>
    </location>
</feature>
<protein>
    <submittedName>
        <fullName evidence="2">Uncharacterized protein</fullName>
    </submittedName>
</protein>